<organism evidence="1">
    <name type="scientific">Arion vulgaris</name>
    <dbReference type="NCBI Taxonomy" id="1028688"/>
    <lineage>
        <taxon>Eukaryota</taxon>
        <taxon>Metazoa</taxon>
        <taxon>Spiralia</taxon>
        <taxon>Lophotrochozoa</taxon>
        <taxon>Mollusca</taxon>
        <taxon>Gastropoda</taxon>
        <taxon>Heterobranchia</taxon>
        <taxon>Euthyneura</taxon>
        <taxon>Panpulmonata</taxon>
        <taxon>Eupulmonata</taxon>
        <taxon>Stylommatophora</taxon>
        <taxon>Helicina</taxon>
        <taxon>Arionoidea</taxon>
        <taxon>Arionidae</taxon>
        <taxon>Arion</taxon>
    </lineage>
</organism>
<dbReference type="AlphaFoldDB" id="A0A0B7BK26"/>
<name>A0A0B7BK26_9EUPU</name>
<protein>
    <submittedName>
        <fullName evidence="1">Uncharacterized protein</fullName>
    </submittedName>
</protein>
<reference evidence="1" key="1">
    <citation type="submission" date="2014-12" db="EMBL/GenBank/DDBJ databases">
        <title>Insight into the proteome of Arion vulgaris.</title>
        <authorList>
            <person name="Aradska J."/>
            <person name="Bulat T."/>
            <person name="Smidak R."/>
            <person name="Sarate P."/>
            <person name="Gangsoo J."/>
            <person name="Sialana F."/>
            <person name="Bilban M."/>
            <person name="Lubec G."/>
        </authorList>
    </citation>
    <scope>NUCLEOTIDE SEQUENCE</scope>
    <source>
        <tissue evidence="1">Skin</tissue>
    </source>
</reference>
<proteinExistence type="predicted"/>
<evidence type="ECO:0000313" key="1">
    <source>
        <dbReference type="EMBL" id="CEK92676.1"/>
    </source>
</evidence>
<accession>A0A0B7BK26</accession>
<gene>
    <name evidence="1" type="primary">ORF189597</name>
</gene>
<sequence length="65" mass="7795">MDYYNLLNSYSMLTVIYFNIVSSIELPQFANILHDVVSITIYSRWEDCKAVYHFYKLSLILQHAW</sequence>
<dbReference type="EMBL" id="HACG01045811">
    <property type="protein sequence ID" value="CEK92676.1"/>
    <property type="molecule type" value="Transcribed_RNA"/>
</dbReference>